<dbReference type="Proteomes" id="UP000285405">
    <property type="component" value="Unassembled WGS sequence"/>
</dbReference>
<evidence type="ECO:0000313" key="4">
    <source>
        <dbReference type="Proteomes" id="UP000285405"/>
    </source>
</evidence>
<sequence>MQFPAYIVALSVLVSTVYGHGGCENGSNGSSSGNSKENIEVKVFAPKFVCDGKQFFTNNEKSNALAVAREICQKQICNAGCSGSKGCPKSEARNRNSAQAGSNNMLRPSEIQSELLFQEPLPSKCKGSRKECNAHMVEARLNGRQGQRLQ</sequence>
<keyword evidence="2" id="KW-0732">Signal</keyword>
<protein>
    <recommendedName>
        <fullName evidence="5">Secreted effector protein</fullName>
    </recommendedName>
</protein>
<gene>
    <name evidence="3" type="ORF">GcC1_04080</name>
</gene>
<feature type="compositionally biased region" description="Polar residues" evidence="1">
    <location>
        <begin position="95"/>
        <end position="106"/>
    </location>
</feature>
<dbReference type="AlphaFoldDB" id="A0A420IR57"/>
<feature type="signal peptide" evidence="2">
    <location>
        <begin position="1"/>
        <end position="19"/>
    </location>
</feature>
<name>A0A420IR57_9PEZI</name>
<organism evidence="3 4">
    <name type="scientific">Golovinomyces cichoracearum</name>
    <dbReference type="NCBI Taxonomy" id="62708"/>
    <lineage>
        <taxon>Eukaryota</taxon>
        <taxon>Fungi</taxon>
        <taxon>Dikarya</taxon>
        <taxon>Ascomycota</taxon>
        <taxon>Pezizomycotina</taxon>
        <taxon>Leotiomycetes</taxon>
        <taxon>Erysiphales</taxon>
        <taxon>Erysiphaceae</taxon>
        <taxon>Golovinomyces</taxon>
    </lineage>
</organism>
<comment type="caution">
    <text evidence="3">The sequence shown here is derived from an EMBL/GenBank/DDBJ whole genome shotgun (WGS) entry which is preliminary data.</text>
</comment>
<evidence type="ECO:0000256" key="2">
    <source>
        <dbReference type="SAM" id="SignalP"/>
    </source>
</evidence>
<proteinExistence type="predicted"/>
<evidence type="ECO:0000256" key="1">
    <source>
        <dbReference type="SAM" id="MobiDB-lite"/>
    </source>
</evidence>
<evidence type="ECO:0000313" key="3">
    <source>
        <dbReference type="EMBL" id="RKF76997.1"/>
    </source>
</evidence>
<reference evidence="3 4" key="1">
    <citation type="journal article" date="2018" name="BMC Genomics">
        <title>Comparative genome analyses reveal sequence features reflecting distinct modes of host-adaptation between dicot and monocot powdery mildew.</title>
        <authorList>
            <person name="Wu Y."/>
            <person name="Ma X."/>
            <person name="Pan Z."/>
            <person name="Kale S.D."/>
            <person name="Song Y."/>
            <person name="King H."/>
            <person name="Zhang Q."/>
            <person name="Presley C."/>
            <person name="Deng X."/>
            <person name="Wei C.I."/>
            <person name="Xiao S."/>
        </authorList>
    </citation>
    <scope>NUCLEOTIDE SEQUENCE [LARGE SCALE GENOMIC DNA]</scope>
    <source>
        <strain evidence="3">UCSC1</strain>
    </source>
</reference>
<feature type="chain" id="PRO_5019291972" description="Secreted effector protein" evidence="2">
    <location>
        <begin position="20"/>
        <end position="150"/>
    </location>
</feature>
<feature type="region of interest" description="Disordered" evidence="1">
    <location>
        <begin position="82"/>
        <end position="106"/>
    </location>
</feature>
<evidence type="ECO:0008006" key="5">
    <source>
        <dbReference type="Google" id="ProtNLM"/>
    </source>
</evidence>
<accession>A0A420IR57</accession>
<dbReference type="EMBL" id="MCBR01006761">
    <property type="protein sequence ID" value="RKF76997.1"/>
    <property type="molecule type" value="Genomic_DNA"/>
</dbReference>